<sequence length="37" mass="4573">MYKECMVYFIEKFFDYTQEKVKQIITKPSLCSFLNKE</sequence>
<gene>
    <name evidence="1" type="ORF">JETT_1941</name>
</gene>
<proteinExistence type="predicted"/>
<name>A0A533QAN9_9BACT</name>
<dbReference type="Proteomes" id="UP000319783">
    <property type="component" value="Unassembled WGS sequence"/>
</dbReference>
<protein>
    <submittedName>
        <fullName evidence="1">Uncharacterized protein</fullName>
    </submittedName>
</protein>
<reference evidence="1 2" key="1">
    <citation type="submission" date="2019-04" db="EMBL/GenBank/DDBJ databases">
        <title>Genome of a novel bacterium Candidatus Jettenia ecosi reconstructed from metagenome of an anammox bioreactor.</title>
        <authorList>
            <person name="Mardanov A.V."/>
            <person name="Beletsky A.V."/>
            <person name="Ravin N.V."/>
            <person name="Botchkova E.A."/>
            <person name="Litti Y.V."/>
            <person name="Nozhevnikova A.N."/>
        </authorList>
    </citation>
    <scope>NUCLEOTIDE SEQUENCE [LARGE SCALE GENOMIC DNA]</scope>
    <source>
        <strain evidence="1">J2</strain>
    </source>
</reference>
<dbReference type="AlphaFoldDB" id="A0A533QAN9"/>
<comment type="caution">
    <text evidence="1">The sequence shown here is derived from an EMBL/GenBank/DDBJ whole genome shotgun (WGS) entry which is preliminary data.</text>
</comment>
<dbReference type="EMBL" id="SULG01000036">
    <property type="protein sequence ID" value="TLD41786.1"/>
    <property type="molecule type" value="Genomic_DNA"/>
</dbReference>
<evidence type="ECO:0000313" key="1">
    <source>
        <dbReference type="EMBL" id="TLD41786.1"/>
    </source>
</evidence>
<accession>A0A533QAN9</accession>
<evidence type="ECO:0000313" key="2">
    <source>
        <dbReference type="Proteomes" id="UP000319783"/>
    </source>
</evidence>
<organism evidence="1 2">
    <name type="scientific">Candidatus Jettenia ecosi</name>
    <dbReference type="NCBI Taxonomy" id="2494326"/>
    <lineage>
        <taxon>Bacteria</taxon>
        <taxon>Pseudomonadati</taxon>
        <taxon>Planctomycetota</taxon>
        <taxon>Candidatus Brocadiia</taxon>
        <taxon>Candidatus Brocadiales</taxon>
        <taxon>Candidatus Brocadiaceae</taxon>
        <taxon>Candidatus Jettenia</taxon>
    </lineage>
</organism>